<keyword evidence="1" id="KW-0489">Methyltransferase</keyword>
<gene>
    <name evidence="1" type="ORF">SAMN03080599_00241</name>
</gene>
<dbReference type="GO" id="GO:0008168">
    <property type="term" value="F:methyltransferase activity"/>
    <property type="evidence" value="ECO:0007669"/>
    <property type="project" value="UniProtKB-KW"/>
</dbReference>
<dbReference type="OrthoDB" id="9816564at2"/>
<evidence type="ECO:0000313" key="2">
    <source>
        <dbReference type="Proteomes" id="UP000199208"/>
    </source>
</evidence>
<reference evidence="1 2" key="1">
    <citation type="submission" date="2016-10" db="EMBL/GenBank/DDBJ databases">
        <authorList>
            <person name="de Groot N.N."/>
        </authorList>
    </citation>
    <scope>NUCLEOTIDE SEQUENCE [LARGE SCALE GENOMIC DNA]</scope>
    <source>
        <strain evidence="1 2">DSM 2784</strain>
    </source>
</reference>
<organism evidence="1 2">
    <name type="scientific">Acidaminobacter hydrogenoformans DSM 2784</name>
    <dbReference type="NCBI Taxonomy" id="1120920"/>
    <lineage>
        <taxon>Bacteria</taxon>
        <taxon>Bacillati</taxon>
        <taxon>Bacillota</taxon>
        <taxon>Clostridia</taxon>
        <taxon>Peptostreptococcales</taxon>
        <taxon>Acidaminobacteraceae</taxon>
        <taxon>Acidaminobacter</taxon>
    </lineage>
</organism>
<dbReference type="SUPFAM" id="SSF53335">
    <property type="entry name" value="S-adenosyl-L-methionine-dependent methyltransferases"/>
    <property type="match status" value="1"/>
</dbReference>
<evidence type="ECO:0000313" key="1">
    <source>
        <dbReference type="EMBL" id="SCZ76443.1"/>
    </source>
</evidence>
<dbReference type="Gene3D" id="3.40.50.150">
    <property type="entry name" value="Vaccinia Virus protein VP39"/>
    <property type="match status" value="1"/>
</dbReference>
<dbReference type="AlphaFoldDB" id="A0A1G5RQU7"/>
<proteinExistence type="predicted"/>
<dbReference type="InterPro" id="IPR029063">
    <property type="entry name" value="SAM-dependent_MTases_sf"/>
</dbReference>
<dbReference type="GO" id="GO:0032259">
    <property type="term" value="P:methylation"/>
    <property type="evidence" value="ECO:0007669"/>
    <property type="project" value="UniProtKB-KW"/>
</dbReference>
<accession>A0A1G5RQU7</accession>
<dbReference type="Pfam" id="PF13489">
    <property type="entry name" value="Methyltransf_23"/>
    <property type="match status" value="1"/>
</dbReference>
<sequence>MNCTICGAMTRALIQPATGHCYYRCDHCDFIFKAEEHVVSAEEERREYDLHVNSIDDPRYVAYFKRFVEAAVVGHVTIGKNGLDFGSGPEPVLAEILERDYGYRMDIYDLFYAPEKVFAGRRYDLITCTEVAEHLRDPLAFFRLARELLQEDGLLAVMTQFHPEGDEAALKAHYLRDQTHISFFSFKTMETVAALTGLEVVYTDHKRYTAFRRRG</sequence>
<dbReference type="RefSeq" id="WP_092589055.1">
    <property type="nucleotide sequence ID" value="NZ_FMWL01000001.1"/>
</dbReference>
<dbReference type="EMBL" id="FMWL01000001">
    <property type="protein sequence ID" value="SCZ76443.1"/>
    <property type="molecule type" value="Genomic_DNA"/>
</dbReference>
<keyword evidence="2" id="KW-1185">Reference proteome</keyword>
<protein>
    <submittedName>
        <fullName evidence="1">Methyltransferase domain-containing protein</fullName>
    </submittedName>
</protein>
<dbReference type="STRING" id="1120920.SAMN03080599_00241"/>
<dbReference type="Proteomes" id="UP000199208">
    <property type="component" value="Unassembled WGS sequence"/>
</dbReference>
<keyword evidence="1" id="KW-0808">Transferase</keyword>
<name>A0A1G5RQU7_9FIRM</name>